<feature type="region of interest" description="Disordered" evidence="1">
    <location>
        <begin position="184"/>
        <end position="231"/>
    </location>
</feature>
<evidence type="ECO:0000313" key="2">
    <source>
        <dbReference type="EMBL" id="KAF2086584.1"/>
    </source>
</evidence>
<name>A0A9P4HV32_9PEZI</name>
<evidence type="ECO:0000256" key="1">
    <source>
        <dbReference type="SAM" id="MobiDB-lite"/>
    </source>
</evidence>
<accession>A0A9P4HV32</accession>
<dbReference type="Proteomes" id="UP000799776">
    <property type="component" value="Unassembled WGS sequence"/>
</dbReference>
<comment type="caution">
    <text evidence="2">The sequence shown here is derived from an EMBL/GenBank/DDBJ whole genome shotgun (WGS) entry which is preliminary data.</text>
</comment>
<sequence>MNRLTFQHIGESSEPIEEGWEVIDIRESVDSSYGPLQYVPPGPIEDLYQTVRVNTNEVWGAARNAYEAHLREHVDLTLEDLHEAAKSAAILAAAVAIASTTVTIGVAVEGFEALRDVLLERFQRSDLGSNLCLRIDEYRKQRLRQIKTVRDRIFKGQRRYRLKDQLLADRESIAVVSERVDELPHGGSMIDSVNEPLPYGPPNTRLPETDDSAPRADSSQSNHSSLDLVHTKTTRTSIDGWDDGWNKTKRDLEAGSNSKLSGDHNGECARTFVTEADLRDLDSMAPELSKSPAEIERSHNPAAETTFDRAFNLNAAPSGSFTFTMPQITDKSMSSTTAQTVEIAPMNRGFEGTISKDKYYESNTGETLPFDSSAPT</sequence>
<protein>
    <submittedName>
        <fullName evidence="2">Uncharacterized protein</fullName>
    </submittedName>
</protein>
<proteinExistence type="predicted"/>
<organism evidence="2 3">
    <name type="scientific">Saccharata proteae CBS 121410</name>
    <dbReference type="NCBI Taxonomy" id="1314787"/>
    <lineage>
        <taxon>Eukaryota</taxon>
        <taxon>Fungi</taxon>
        <taxon>Dikarya</taxon>
        <taxon>Ascomycota</taxon>
        <taxon>Pezizomycotina</taxon>
        <taxon>Dothideomycetes</taxon>
        <taxon>Dothideomycetes incertae sedis</taxon>
        <taxon>Botryosphaeriales</taxon>
        <taxon>Saccharataceae</taxon>
        <taxon>Saccharata</taxon>
    </lineage>
</organism>
<reference evidence="2" key="1">
    <citation type="journal article" date="2020" name="Stud. Mycol.">
        <title>101 Dothideomycetes genomes: a test case for predicting lifestyles and emergence of pathogens.</title>
        <authorList>
            <person name="Haridas S."/>
            <person name="Albert R."/>
            <person name="Binder M."/>
            <person name="Bloem J."/>
            <person name="Labutti K."/>
            <person name="Salamov A."/>
            <person name="Andreopoulos B."/>
            <person name="Baker S."/>
            <person name="Barry K."/>
            <person name="Bills G."/>
            <person name="Bluhm B."/>
            <person name="Cannon C."/>
            <person name="Castanera R."/>
            <person name="Culley D."/>
            <person name="Daum C."/>
            <person name="Ezra D."/>
            <person name="Gonzalez J."/>
            <person name="Henrissat B."/>
            <person name="Kuo A."/>
            <person name="Liang C."/>
            <person name="Lipzen A."/>
            <person name="Lutzoni F."/>
            <person name="Magnuson J."/>
            <person name="Mondo S."/>
            <person name="Nolan M."/>
            <person name="Ohm R."/>
            <person name="Pangilinan J."/>
            <person name="Park H.-J."/>
            <person name="Ramirez L."/>
            <person name="Alfaro M."/>
            <person name="Sun H."/>
            <person name="Tritt A."/>
            <person name="Yoshinaga Y."/>
            <person name="Zwiers L.-H."/>
            <person name="Turgeon B."/>
            <person name="Goodwin S."/>
            <person name="Spatafora J."/>
            <person name="Crous P."/>
            <person name="Grigoriev I."/>
        </authorList>
    </citation>
    <scope>NUCLEOTIDE SEQUENCE</scope>
    <source>
        <strain evidence="2">CBS 121410</strain>
    </source>
</reference>
<gene>
    <name evidence="2" type="ORF">K490DRAFT_57504</name>
</gene>
<evidence type="ECO:0000313" key="3">
    <source>
        <dbReference type="Proteomes" id="UP000799776"/>
    </source>
</evidence>
<dbReference type="EMBL" id="ML978723">
    <property type="protein sequence ID" value="KAF2086584.1"/>
    <property type="molecule type" value="Genomic_DNA"/>
</dbReference>
<dbReference type="AlphaFoldDB" id="A0A9P4HV32"/>
<keyword evidence="3" id="KW-1185">Reference proteome</keyword>